<dbReference type="Proteomes" id="UP000604737">
    <property type="component" value="Unassembled WGS sequence"/>
</dbReference>
<keyword evidence="1" id="KW-0479">Metal-binding</keyword>
<evidence type="ECO:0000256" key="2">
    <source>
        <dbReference type="ARBA" id="ARBA00022801"/>
    </source>
</evidence>
<dbReference type="PANTHER" id="PTHR10587">
    <property type="entry name" value="GLYCOSYL TRANSFERASE-RELATED"/>
    <property type="match status" value="1"/>
</dbReference>
<dbReference type="InterPro" id="IPR050248">
    <property type="entry name" value="Polysacc_deacetylase_ArnD"/>
</dbReference>
<proteinExistence type="predicted"/>
<dbReference type="InterPro" id="IPR011330">
    <property type="entry name" value="Glyco_hydro/deAcase_b/a-brl"/>
</dbReference>
<evidence type="ECO:0000313" key="6">
    <source>
        <dbReference type="Proteomes" id="UP000604737"/>
    </source>
</evidence>
<dbReference type="PROSITE" id="PS51318">
    <property type="entry name" value="TAT"/>
    <property type="match status" value="1"/>
</dbReference>
<evidence type="ECO:0000256" key="3">
    <source>
        <dbReference type="SAM" id="MobiDB-lite"/>
    </source>
</evidence>
<organism evidence="5 6">
    <name type="scientific">Jeongeupia chitinilytica</name>
    <dbReference type="NCBI Taxonomy" id="1041641"/>
    <lineage>
        <taxon>Bacteria</taxon>
        <taxon>Pseudomonadati</taxon>
        <taxon>Pseudomonadota</taxon>
        <taxon>Betaproteobacteria</taxon>
        <taxon>Neisseriales</taxon>
        <taxon>Chitinibacteraceae</taxon>
        <taxon>Jeongeupia</taxon>
    </lineage>
</organism>
<dbReference type="Gene3D" id="3.20.20.370">
    <property type="entry name" value="Glycoside hydrolase/deacetylase"/>
    <property type="match status" value="1"/>
</dbReference>
<evidence type="ECO:0000259" key="4">
    <source>
        <dbReference type="Pfam" id="PF01522"/>
    </source>
</evidence>
<dbReference type="Pfam" id="PF01522">
    <property type="entry name" value="Polysacc_deac_1"/>
    <property type="match status" value="1"/>
</dbReference>
<dbReference type="PANTHER" id="PTHR10587:SF133">
    <property type="entry name" value="CHITIN DEACETYLASE 1-RELATED"/>
    <property type="match status" value="1"/>
</dbReference>
<dbReference type="CDD" id="cd10917">
    <property type="entry name" value="CE4_NodB_like_6s_7s"/>
    <property type="match status" value="1"/>
</dbReference>
<name>A0ABQ3H3S6_9NEIS</name>
<dbReference type="InterPro" id="IPR002509">
    <property type="entry name" value="NODB_dom"/>
</dbReference>
<accession>A0ABQ3H3S6</accession>
<evidence type="ECO:0000256" key="1">
    <source>
        <dbReference type="ARBA" id="ARBA00022723"/>
    </source>
</evidence>
<gene>
    <name evidence="5" type="ORF">GCM10007350_35200</name>
</gene>
<sequence length="303" mass="32516">MGLRTGPATTASREGRPSHRRAVPQSGRRGFIAAAAAIGGLLLALAAPAAHAAPVRFLLTFDDGPSLWSSQPTANILYQLADNPVTPGIKAIFFVQTEHDAHGGSPDGEALIQDECLGGHRVGVHTGTVEGHIPHTKLPDPALVLSLQTGRAHLHALCGDVSTLVRPPDWRFDDRVVAAYRSLGMAMLLADVRAFDGKIYGWHASLRRRSHMHHELERVRDAIAAGRLPEVDGVTPVVVGFHDTNPYTASHMTEYLQILTEEAAKAGLPLSDTPFYTDGAAVEHAARVRGELGAYARTEWPSP</sequence>
<evidence type="ECO:0000313" key="5">
    <source>
        <dbReference type="EMBL" id="GHD69049.1"/>
    </source>
</evidence>
<keyword evidence="6" id="KW-1185">Reference proteome</keyword>
<keyword evidence="2" id="KW-0378">Hydrolase</keyword>
<feature type="domain" description="NodB homology" evidence="4">
    <location>
        <begin position="58"/>
        <end position="187"/>
    </location>
</feature>
<comment type="caution">
    <text evidence="5">The sequence shown here is derived from an EMBL/GenBank/DDBJ whole genome shotgun (WGS) entry which is preliminary data.</text>
</comment>
<reference evidence="6" key="1">
    <citation type="journal article" date="2019" name="Int. J. Syst. Evol. Microbiol.">
        <title>The Global Catalogue of Microorganisms (GCM) 10K type strain sequencing project: providing services to taxonomists for standard genome sequencing and annotation.</title>
        <authorList>
            <consortium name="The Broad Institute Genomics Platform"/>
            <consortium name="The Broad Institute Genome Sequencing Center for Infectious Disease"/>
            <person name="Wu L."/>
            <person name="Ma J."/>
        </authorList>
    </citation>
    <scope>NUCLEOTIDE SEQUENCE [LARGE SCALE GENOMIC DNA]</scope>
    <source>
        <strain evidence="6">KCTC 23701</strain>
    </source>
</reference>
<dbReference type="EMBL" id="BMYO01000011">
    <property type="protein sequence ID" value="GHD69049.1"/>
    <property type="molecule type" value="Genomic_DNA"/>
</dbReference>
<dbReference type="InterPro" id="IPR006311">
    <property type="entry name" value="TAT_signal"/>
</dbReference>
<dbReference type="RefSeq" id="WP_189462272.1">
    <property type="nucleotide sequence ID" value="NZ_BMYO01000011.1"/>
</dbReference>
<feature type="region of interest" description="Disordered" evidence="3">
    <location>
        <begin position="1"/>
        <end position="26"/>
    </location>
</feature>
<protein>
    <submittedName>
        <fullName evidence="5">Polysaccharide deacetylase</fullName>
    </submittedName>
</protein>
<dbReference type="SUPFAM" id="SSF88713">
    <property type="entry name" value="Glycoside hydrolase/deacetylase"/>
    <property type="match status" value="1"/>
</dbReference>